<reference evidence="1 2" key="1">
    <citation type="journal article" date="2016" name="Nat. Biotechnol.">
        <title>Measurement of bacterial replication rates in microbial communities.</title>
        <authorList>
            <person name="Brown C.T."/>
            <person name="Olm M.R."/>
            <person name="Thomas B.C."/>
            <person name="Banfield J.F."/>
        </authorList>
    </citation>
    <scope>NUCLEOTIDE SEQUENCE [LARGE SCALE GENOMIC DNA]</scope>
    <source>
        <strain evidence="1">46_33</strain>
    </source>
</reference>
<evidence type="ECO:0000313" key="1">
    <source>
        <dbReference type="EMBL" id="OLA38197.1"/>
    </source>
</evidence>
<dbReference type="EMBL" id="MNTG01000024">
    <property type="protein sequence ID" value="OLA38197.1"/>
    <property type="molecule type" value="Genomic_DNA"/>
</dbReference>
<dbReference type="Proteomes" id="UP000186777">
    <property type="component" value="Unassembled WGS sequence"/>
</dbReference>
<dbReference type="STRING" id="626940.BHW43_03635"/>
<comment type="caution">
    <text evidence="1">The sequence shown here is derived from an EMBL/GenBank/DDBJ whole genome shotgun (WGS) entry which is preliminary data.</text>
</comment>
<gene>
    <name evidence="1" type="ORF">BHW43_03635</name>
</gene>
<organism evidence="1 2">
    <name type="scientific">Phascolarctobacterium succinatutens</name>
    <dbReference type="NCBI Taxonomy" id="626940"/>
    <lineage>
        <taxon>Bacteria</taxon>
        <taxon>Bacillati</taxon>
        <taxon>Bacillota</taxon>
        <taxon>Negativicutes</taxon>
        <taxon>Acidaminococcales</taxon>
        <taxon>Acidaminococcaceae</taxon>
        <taxon>Phascolarctobacterium</taxon>
    </lineage>
</organism>
<sequence length="64" mass="7411">MWKTIYIAHTEEQAKKIKQMLTENGFLVQLKSAGGKHNKAYEICLPVSEAEDAYEVLCENKFQY</sequence>
<accession>A0A1Q6R754</accession>
<evidence type="ECO:0008006" key="3">
    <source>
        <dbReference type="Google" id="ProtNLM"/>
    </source>
</evidence>
<protein>
    <recommendedName>
        <fullName evidence="3">Glutamate decarboxylase</fullName>
    </recommendedName>
</protein>
<evidence type="ECO:0000313" key="2">
    <source>
        <dbReference type="Proteomes" id="UP000186777"/>
    </source>
</evidence>
<dbReference type="RefSeq" id="WP_210684592.1">
    <property type="nucleotide sequence ID" value="NZ_CAJLOJ010000006.1"/>
</dbReference>
<dbReference type="AlphaFoldDB" id="A0A1Q6R754"/>
<proteinExistence type="predicted"/>
<name>A0A1Q6R754_9FIRM</name>